<gene>
    <name evidence="2" type="ORF">CEURO_LOCUS2024</name>
</gene>
<feature type="region of interest" description="Disordered" evidence="1">
    <location>
        <begin position="1"/>
        <end position="44"/>
    </location>
</feature>
<keyword evidence="3" id="KW-1185">Reference proteome</keyword>
<accession>A0A9P0YKA3</accession>
<proteinExistence type="predicted"/>
<dbReference type="Proteomes" id="UP001152484">
    <property type="component" value="Unassembled WGS sequence"/>
</dbReference>
<dbReference type="EMBL" id="CAMAPE010000004">
    <property type="protein sequence ID" value="CAH9063267.1"/>
    <property type="molecule type" value="Genomic_DNA"/>
</dbReference>
<reference evidence="2" key="1">
    <citation type="submission" date="2022-07" db="EMBL/GenBank/DDBJ databases">
        <authorList>
            <person name="Macas J."/>
            <person name="Novak P."/>
            <person name="Neumann P."/>
        </authorList>
    </citation>
    <scope>NUCLEOTIDE SEQUENCE</scope>
</reference>
<protein>
    <submittedName>
        <fullName evidence="2">Uncharacterized protein</fullName>
    </submittedName>
</protein>
<dbReference type="AlphaFoldDB" id="A0A9P0YKA3"/>
<evidence type="ECO:0000313" key="2">
    <source>
        <dbReference type="EMBL" id="CAH9063267.1"/>
    </source>
</evidence>
<name>A0A9P0YKA3_CUSEU</name>
<sequence>MIRVTRRQESTMLPSQVEQSKYIKQRSRLDHSVNRGDSTTKSINTEEVWEDQVWHQMATNPGILELSGTEGNQGLQVNIQLADSPSPLWLPPHSSNALRIAYHSYTSIELRLVGRLV</sequence>
<evidence type="ECO:0000256" key="1">
    <source>
        <dbReference type="SAM" id="MobiDB-lite"/>
    </source>
</evidence>
<organism evidence="2 3">
    <name type="scientific">Cuscuta europaea</name>
    <name type="common">European dodder</name>
    <dbReference type="NCBI Taxonomy" id="41803"/>
    <lineage>
        <taxon>Eukaryota</taxon>
        <taxon>Viridiplantae</taxon>
        <taxon>Streptophyta</taxon>
        <taxon>Embryophyta</taxon>
        <taxon>Tracheophyta</taxon>
        <taxon>Spermatophyta</taxon>
        <taxon>Magnoliopsida</taxon>
        <taxon>eudicotyledons</taxon>
        <taxon>Gunneridae</taxon>
        <taxon>Pentapetalae</taxon>
        <taxon>asterids</taxon>
        <taxon>lamiids</taxon>
        <taxon>Solanales</taxon>
        <taxon>Convolvulaceae</taxon>
        <taxon>Cuscuteae</taxon>
        <taxon>Cuscuta</taxon>
        <taxon>Cuscuta subgen. Cuscuta</taxon>
    </lineage>
</organism>
<feature type="compositionally biased region" description="Polar residues" evidence="1">
    <location>
        <begin position="10"/>
        <end position="19"/>
    </location>
</feature>
<comment type="caution">
    <text evidence="2">The sequence shown here is derived from an EMBL/GenBank/DDBJ whole genome shotgun (WGS) entry which is preliminary data.</text>
</comment>
<feature type="compositionally biased region" description="Polar residues" evidence="1">
    <location>
        <begin position="35"/>
        <end position="44"/>
    </location>
</feature>
<evidence type="ECO:0000313" key="3">
    <source>
        <dbReference type="Proteomes" id="UP001152484"/>
    </source>
</evidence>